<evidence type="ECO:0000256" key="1">
    <source>
        <dbReference type="SAM" id="MobiDB-lite"/>
    </source>
</evidence>
<accession>A0AAE0EWP3</accession>
<organism evidence="2 3">
    <name type="scientific">Cymbomonas tetramitiformis</name>
    <dbReference type="NCBI Taxonomy" id="36881"/>
    <lineage>
        <taxon>Eukaryota</taxon>
        <taxon>Viridiplantae</taxon>
        <taxon>Chlorophyta</taxon>
        <taxon>Pyramimonadophyceae</taxon>
        <taxon>Pyramimonadales</taxon>
        <taxon>Pyramimonadaceae</taxon>
        <taxon>Cymbomonas</taxon>
    </lineage>
</organism>
<reference evidence="2 3" key="1">
    <citation type="journal article" date="2015" name="Genome Biol. Evol.">
        <title>Comparative Genomics of a Bacterivorous Green Alga Reveals Evolutionary Causalities and Consequences of Phago-Mixotrophic Mode of Nutrition.</title>
        <authorList>
            <person name="Burns J.A."/>
            <person name="Paasch A."/>
            <person name="Narechania A."/>
            <person name="Kim E."/>
        </authorList>
    </citation>
    <scope>NUCLEOTIDE SEQUENCE [LARGE SCALE GENOMIC DNA]</scope>
    <source>
        <strain evidence="2 3">PLY_AMNH</strain>
    </source>
</reference>
<proteinExistence type="predicted"/>
<keyword evidence="3" id="KW-1185">Reference proteome</keyword>
<evidence type="ECO:0000313" key="2">
    <source>
        <dbReference type="EMBL" id="KAK3241720.1"/>
    </source>
</evidence>
<feature type="region of interest" description="Disordered" evidence="1">
    <location>
        <begin position="69"/>
        <end position="143"/>
    </location>
</feature>
<sequence>MAQPAVAPRADLNAGGASRQWGTSRRTSGLGVPRIGGAANSSRSLFYDGRHGSPTLPFAVIRSAGDLANSDVPAGLRPIRGPERGTEPGTRPLHRVESSRKPSSGTSATGPGAYQGTGLFNKRGSSPTSAAPYTEQVRDKARERGVMEEIRAQDAAESAEAATLRKKVSAQNKALKEYNSMLATMAWLSCE</sequence>
<name>A0AAE0EWP3_9CHLO</name>
<dbReference type="EMBL" id="LGRX02033327">
    <property type="protein sequence ID" value="KAK3241720.1"/>
    <property type="molecule type" value="Genomic_DNA"/>
</dbReference>
<dbReference type="AlphaFoldDB" id="A0AAE0EWP3"/>
<feature type="region of interest" description="Disordered" evidence="1">
    <location>
        <begin position="1"/>
        <end position="52"/>
    </location>
</feature>
<protein>
    <submittedName>
        <fullName evidence="2">Uncharacterized protein</fullName>
    </submittedName>
</protein>
<dbReference type="Proteomes" id="UP001190700">
    <property type="component" value="Unassembled WGS sequence"/>
</dbReference>
<evidence type="ECO:0000313" key="3">
    <source>
        <dbReference type="Proteomes" id="UP001190700"/>
    </source>
</evidence>
<gene>
    <name evidence="2" type="ORF">CYMTET_48537</name>
</gene>
<comment type="caution">
    <text evidence="2">The sequence shown here is derived from an EMBL/GenBank/DDBJ whole genome shotgun (WGS) entry which is preliminary data.</text>
</comment>